<dbReference type="Pfam" id="PF04827">
    <property type="entry name" value="Plant_tran"/>
    <property type="match status" value="1"/>
</dbReference>
<evidence type="ECO:0000313" key="1">
    <source>
        <dbReference type="EMBL" id="KAE9007215.1"/>
    </source>
</evidence>
<gene>
    <name evidence="1" type="ORF">PF011_g11222</name>
</gene>
<proteinExistence type="predicted"/>
<evidence type="ECO:0000313" key="2">
    <source>
        <dbReference type="Proteomes" id="UP000460718"/>
    </source>
</evidence>
<sequence length="438" mass="49311">MYAGEDWRASIQRLREINAECEEDEAAEMVAMAAINSSASLLAQDAAPWKRGGSTPGRSPNAERNHVAGHNQLYNDYFASDPVYNDRLFRRRFRMTRRVLDRLLNGVLEVDDYFRQRPDAAGNPGLSALQKVTAALRIVCYGVAAVATDEYLRIGASTAAEAFRHFIAAVLTKFGAEYLRQPTAADIKRHTDINKLRGFPGMFGSLDCTHWVWKNCPVGWQGMFQDKDGDRSIIMEAVATRNLWTRHSYAGIPGSNNDINVIDRSPFMVNWLQGNAPDHKYQINGHDYKMCYLLCDGIYPAWSVFVKTISSPTDAKQRLYAKMQEAARKDVERCFGVLQARFALLAQPARFWEQGTLEGVWYACVVMHNMIVEDEEGDTEAHADNYLETFEAPSIANAGVTFDTLLMQLADVHDVVAQTALQADLVEHLWERNQALDL</sequence>
<dbReference type="PANTHER" id="PTHR47150">
    <property type="entry name" value="OS12G0169200 PROTEIN"/>
    <property type="match status" value="1"/>
</dbReference>
<dbReference type="PANTHER" id="PTHR47150:SF5">
    <property type="entry name" value="OS07G0546750 PROTEIN"/>
    <property type="match status" value="1"/>
</dbReference>
<name>A0A6A3KPV8_9STRA</name>
<dbReference type="Proteomes" id="UP000460718">
    <property type="component" value="Unassembled WGS sequence"/>
</dbReference>
<accession>A0A6A3KPV8</accession>
<dbReference type="AlphaFoldDB" id="A0A6A3KPV8"/>
<evidence type="ECO:0008006" key="3">
    <source>
        <dbReference type="Google" id="ProtNLM"/>
    </source>
</evidence>
<comment type="caution">
    <text evidence="1">The sequence shown here is derived from an EMBL/GenBank/DDBJ whole genome shotgun (WGS) entry which is preliminary data.</text>
</comment>
<organism evidence="1 2">
    <name type="scientific">Phytophthora fragariae</name>
    <dbReference type="NCBI Taxonomy" id="53985"/>
    <lineage>
        <taxon>Eukaryota</taxon>
        <taxon>Sar</taxon>
        <taxon>Stramenopiles</taxon>
        <taxon>Oomycota</taxon>
        <taxon>Peronosporomycetes</taxon>
        <taxon>Peronosporales</taxon>
        <taxon>Peronosporaceae</taxon>
        <taxon>Phytophthora</taxon>
    </lineage>
</organism>
<dbReference type="InterPro" id="IPR006912">
    <property type="entry name" value="Harbinger_derived_prot"/>
</dbReference>
<dbReference type="EMBL" id="QXFW01000617">
    <property type="protein sequence ID" value="KAE9007215.1"/>
    <property type="molecule type" value="Genomic_DNA"/>
</dbReference>
<protein>
    <recommendedName>
        <fullName evidence="3">DDE Tnp4 domain-containing protein</fullName>
    </recommendedName>
</protein>
<reference evidence="1 2" key="1">
    <citation type="submission" date="2018-09" db="EMBL/GenBank/DDBJ databases">
        <title>Genomic investigation of the strawberry pathogen Phytophthora fragariae indicates pathogenicity is determined by transcriptional variation in three key races.</title>
        <authorList>
            <person name="Adams T.M."/>
            <person name="Armitage A.D."/>
            <person name="Sobczyk M.K."/>
            <person name="Bates H.J."/>
            <person name="Dunwell J.M."/>
            <person name="Nellist C.F."/>
            <person name="Harrison R.J."/>
        </authorList>
    </citation>
    <scope>NUCLEOTIDE SEQUENCE [LARGE SCALE GENOMIC DNA]</scope>
    <source>
        <strain evidence="1 2">SCRP245</strain>
    </source>
</reference>